<organism evidence="2">
    <name type="scientific">Phaeomonas parva</name>
    <dbReference type="NCBI Taxonomy" id="124430"/>
    <lineage>
        <taxon>Eukaryota</taxon>
        <taxon>Sar</taxon>
        <taxon>Stramenopiles</taxon>
        <taxon>Ochrophyta</taxon>
        <taxon>Pinguiophyceae</taxon>
        <taxon>Pinguiochrysidales</taxon>
        <taxon>Pinguiochrysidaceae</taxon>
        <taxon>Phaeomonas</taxon>
    </lineage>
</organism>
<protein>
    <recommendedName>
        <fullName evidence="3">Plastid lipid-associated protein/fibrillin conserved domain-containing protein</fullName>
    </recommendedName>
</protein>
<feature type="chain" id="PRO_5031220520" description="Plastid lipid-associated protein/fibrillin conserved domain-containing protein" evidence="1">
    <location>
        <begin position="21"/>
        <end position="220"/>
    </location>
</feature>
<gene>
    <name evidence="2" type="ORF">PPAR1163_LOCUS8095</name>
</gene>
<dbReference type="EMBL" id="HBGJ01012797">
    <property type="protein sequence ID" value="CAD9249735.1"/>
    <property type="molecule type" value="Transcribed_RNA"/>
</dbReference>
<feature type="signal peptide" evidence="1">
    <location>
        <begin position="1"/>
        <end position="20"/>
    </location>
</feature>
<sequence>MATVAKLSLVLALAAAPAAALRPRARSTIAGLRPALRPLRAGVDATPTAVEDLKAELLAGALAVGNNGVGAEPAAAEAVDALAAALEEAAGKRGTGAVPSGVWDLLYTDSKGGSSGQVGPLVGEVTQTFEGDRLINSVALFGGAFRVSLRAECKPLELEKGGRKTLRIGFEEVWVQVFGVEVTRKPNGGVGSWAMMYEDDDLRVMKTNQDSIFILQKRQE</sequence>
<name>A0A7S1XPC6_9STRA</name>
<evidence type="ECO:0000313" key="2">
    <source>
        <dbReference type="EMBL" id="CAD9249735.1"/>
    </source>
</evidence>
<keyword evidence="1" id="KW-0732">Signal</keyword>
<dbReference type="AlphaFoldDB" id="A0A7S1XPC6"/>
<accession>A0A7S1XPC6</accession>
<reference evidence="2" key="1">
    <citation type="submission" date="2021-01" db="EMBL/GenBank/DDBJ databases">
        <authorList>
            <person name="Corre E."/>
            <person name="Pelletier E."/>
            <person name="Niang G."/>
            <person name="Scheremetjew M."/>
            <person name="Finn R."/>
            <person name="Kale V."/>
            <person name="Holt S."/>
            <person name="Cochrane G."/>
            <person name="Meng A."/>
            <person name="Brown T."/>
            <person name="Cohen L."/>
        </authorList>
    </citation>
    <scope>NUCLEOTIDE SEQUENCE</scope>
    <source>
        <strain evidence="2">CCMP2877</strain>
    </source>
</reference>
<evidence type="ECO:0008006" key="3">
    <source>
        <dbReference type="Google" id="ProtNLM"/>
    </source>
</evidence>
<evidence type="ECO:0000256" key="1">
    <source>
        <dbReference type="SAM" id="SignalP"/>
    </source>
</evidence>
<proteinExistence type="predicted"/>